<comment type="caution">
    <text evidence="1">The sequence shown here is derived from an EMBL/GenBank/DDBJ whole genome shotgun (WGS) entry which is preliminary data.</text>
</comment>
<accession>A0A8X6JQY1</accession>
<name>A0A8X6JQY1_NEPPI</name>
<protein>
    <submittedName>
        <fullName evidence="1">Uncharacterized protein</fullName>
    </submittedName>
</protein>
<keyword evidence="2" id="KW-1185">Reference proteome</keyword>
<dbReference type="Proteomes" id="UP000887013">
    <property type="component" value="Unassembled WGS sequence"/>
</dbReference>
<sequence length="87" mass="9572">MLKIGINVAHEFEVFLESSVPVCSDFMKPGTYELLEGNVSICATPDSYYDFNSTDDYDTLKHTKDDSTVTIMSKVGSAISEITLTGH</sequence>
<dbReference type="AlphaFoldDB" id="A0A8X6JQY1"/>
<proteinExistence type="predicted"/>
<evidence type="ECO:0000313" key="2">
    <source>
        <dbReference type="Proteomes" id="UP000887013"/>
    </source>
</evidence>
<evidence type="ECO:0000313" key="1">
    <source>
        <dbReference type="EMBL" id="GFS30672.1"/>
    </source>
</evidence>
<reference evidence="1" key="1">
    <citation type="submission" date="2020-08" db="EMBL/GenBank/DDBJ databases">
        <title>Multicomponent nature underlies the extraordinary mechanical properties of spider dragline silk.</title>
        <authorList>
            <person name="Kono N."/>
            <person name="Nakamura H."/>
            <person name="Mori M."/>
            <person name="Yoshida Y."/>
            <person name="Ohtoshi R."/>
            <person name="Malay A.D."/>
            <person name="Moran D.A.P."/>
            <person name="Tomita M."/>
            <person name="Numata K."/>
            <person name="Arakawa K."/>
        </authorList>
    </citation>
    <scope>NUCLEOTIDE SEQUENCE</scope>
</reference>
<gene>
    <name evidence="1" type="ORF">NPIL_619301</name>
</gene>
<dbReference type="EMBL" id="BMAW01087623">
    <property type="protein sequence ID" value="GFS30672.1"/>
    <property type="molecule type" value="Genomic_DNA"/>
</dbReference>
<organism evidence="1 2">
    <name type="scientific">Nephila pilipes</name>
    <name type="common">Giant wood spider</name>
    <name type="synonym">Nephila maculata</name>
    <dbReference type="NCBI Taxonomy" id="299642"/>
    <lineage>
        <taxon>Eukaryota</taxon>
        <taxon>Metazoa</taxon>
        <taxon>Ecdysozoa</taxon>
        <taxon>Arthropoda</taxon>
        <taxon>Chelicerata</taxon>
        <taxon>Arachnida</taxon>
        <taxon>Araneae</taxon>
        <taxon>Araneomorphae</taxon>
        <taxon>Entelegynae</taxon>
        <taxon>Araneoidea</taxon>
        <taxon>Nephilidae</taxon>
        <taxon>Nephila</taxon>
    </lineage>
</organism>